<keyword evidence="2" id="KW-1185">Reference proteome</keyword>
<sequence length="49" mass="5583">MHTVAMHARGLDPINATLAILEIPRVFWCISPVLARFQFELGQVNWVGY</sequence>
<reference evidence="1 2" key="1">
    <citation type="submission" date="2019-07" db="EMBL/GenBank/DDBJ databases">
        <title>WGS assembly of Gossypium tomentosum.</title>
        <authorList>
            <person name="Chen Z.J."/>
            <person name="Sreedasyam A."/>
            <person name="Ando A."/>
            <person name="Song Q."/>
            <person name="De L."/>
            <person name="Hulse-Kemp A."/>
            <person name="Ding M."/>
            <person name="Ye W."/>
            <person name="Kirkbride R."/>
            <person name="Jenkins J."/>
            <person name="Plott C."/>
            <person name="Lovell J."/>
            <person name="Lin Y.-M."/>
            <person name="Vaughn R."/>
            <person name="Liu B."/>
            <person name="Li W."/>
            <person name="Simpson S."/>
            <person name="Scheffler B."/>
            <person name="Saski C."/>
            <person name="Grover C."/>
            <person name="Hu G."/>
            <person name="Conover J."/>
            <person name="Carlson J."/>
            <person name="Shu S."/>
            <person name="Boston L."/>
            <person name="Williams M."/>
            <person name="Peterson D."/>
            <person name="Mcgee K."/>
            <person name="Jones D."/>
            <person name="Wendel J."/>
            <person name="Stelly D."/>
            <person name="Grimwood J."/>
            <person name="Schmutz J."/>
        </authorList>
    </citation>
    <scope>NUCLEOTIDE SEQUENCE [LARGE SCALE GENOMIC DNA]</scope>
    <source>
        <strain evidence="1">7179.01</strain>
    </source>
</reference>
<protein>
    <submittedName>
        <fullName evidence="1">Uncharacterized protein</fullName>
    </submittedName>
</protein>
<dbReference type="AlphaFoldDB" id="A0A5D2KKA2"/>
<dbReference type="Proteomes" id="UP000322667">
    <property type="component" value="Chromosome D06"/>
</dbReference>
<evidence type="ECO:0000313" key="1">
    <source>
        <dbReference type="EMBL" id="TYH66483.1"/>
    </source>
</evidence>
<gene>
    <name evidence="1" type="ORF">ES332_D06G126800v1</name>
</gene>
<dbReference type="EMBL" id="CM017628">
    <property type="protein sequence ID" value="TYH66483.1"/>
    <property type="molecule type" value="Genomic_DNA"/>
</dbReference>
<accession>A0A5D2KKA2</accession>
<name>A0A5D2KKA2_GOSTO</name>
<organism evidence="1 2">
    <name type="scientific">Gossypium tomentosum</name>
    <name type="common">Hawaiian cotton</name>
    <name type="synonym">Gossypium sandvicense</name>
    <dbReference type="NCBI Taxonomy" id="34277"/>
    <lineage>
        <taxon>Eukaryota</taxon>
        <taxon>Viridiplantae</taxon>
        <taxon>Streptophyta</taxon>
        <taxon>Embryophyta</taxon>
        <taxon>Tracheophyta</taxon>
        <taxon>Spermatophyta</taxon>
        <taxon>Magnoliopsida</taxon>
        <taxon>eudicotyledons</taxon>
        <taxon>Gunneridae</taxon>
        <taxon>Pentapetalae</taxon>
        <taxon>rosids</taxon>
        <taxon>malvids</taxon>
        <taxon>Malvales</taxon>
        <taxon>Malvaceae</taxon>
        <taxon>Malvoideae</taxon>
        <taxon>Gossypium</taxon>
    </lineage>
</organism>
<evidence type="ECO:0000313" key="2">
    <source>
        <dbReference type="Proteomes" id="UP000322667"/>
    </source>
</evidence>
<proteinExistence type="predicted"/>